<dbReference type="InterPro" id="IPR050072">
    <property type="entry name" value="Peptidase_M20A"/>
</dbReference>
<keyword evidence="5" id="KW-0378">Hydrolase</keyword>
<dbReference type="Pfam" id="PF07687">
    <property type="entry name" value="M20_dimer"/>
    <property type="match status" value="1"/>
</dbReference>
<evidence type="ECO:0000256" key="3">
    <source>
        <dbReference type="ARBA" id="ARBA00006247"/>
    </source>
</evidence>
<dbReference type="EMBL" id="JACNJD010000185">
    <property type="protein sequence ID" value="MBC8177089.1"/>
    <property type="molecule type" value="Genomic_DNA"/>
</dbReference>
<dbReference type="InterPro" id="IPR036264">
    <property type="entry name" value="Bact_exopeptidase_dim_dom"/>
</dbReference>
<dbReference type="Proteomes" id="UP000650524">
    <property type="component" value="Unassembled WGS sequence"/>
</dbReference>
<dbReference type="AlphaFoldDB" id="A0A8J6N0K4"/>
<keyword evidence="4" id="KW-0479">Metal-binding</keyword>
<dbReference type="Gene3D" id="3.40.630.10">
    <property type="entry name" value="Zn peptidases"/>
    <property type="match status" value="1"/>
</dbReference>
<dbReference type="PANTHER" id="PTHR43808">
    <property type="entry name" value="ACETYLORNITHINE DEACETYLASE"/>
    <property type="match status" value="1"/>
</dbReference>
<dbReference type="PANTHER" id="PTHR43808:SF32">
    <property type="entry name" value="ARGE_DAPE-RELATED DEACYLASE"/>
    <property type="match status" value="1"/>
</dbReference>
<dbReference type="SUPFAM" id="SSF53187">
    <property type="entry name" value="Zn-dependent exopeptidases"/>
    <property type="match status" value="1"/>
</dbReference>
<gene>
    <name evidence="9" type="ORF">H8E19_06745</name>
</gene>
<evidence type="ECO:0000256" key="7">
    <source>
        <dbReference type="ARBA" id="ARBA00023285"/>
    </source>
</evidence>
<dbReference type="Gene3D" id="3.30.70.360">
    <property type="match status" value="1"/>
</dbReference>
<comment type="similarity">
    <text evidence="3">Belongs to the peptidase M20A family.</text>
</comment>
<comment type="cofactor">
    <cofactor evidence="1">
        <name>Co(2+)</name>
        <dbReference type="ChEBI" id="CHEBI:48828"/>
    </cofactor>
</comment>
<evidence type="ECO:0000256" key="5">
    <source>
        <dbReference type="ARBA" id="ARBA00022801"/>
    </source>
</evidence>
<protein>
    <submittedName>
        <fullName evidence="9">ArgE/DapE family deacylase</fullName>
    </submittedName>
</protein>
<evidence type="ECO:0000313" key="10">
    <source>
        <dbReference type="Proteomes" id="UP000650524"/>
    </source>
</evidence>
<evidence type="ECO:0000256" key="2">
    <source>
        <dbReference type="ARBA" id="ARBA00001947"/>
    </source>
</evidence>
<dbReference type="InterPro" id="IPR011650">
    <property type="entry name" value="Peptidase_M20_dimer"/>
</dbReference>
<evidence type="ECO:0000256" key="1">
    <source>
        <dbReference type="ARBA" id="ARBA00001941"/>
    </source>
</evidence>
<evidence type="ECO:0000259" key="8">
    <source>
        <dbReference type="Pfam" id="PF07687"/>
    </source>
</evidence>
<dbReference type="GO" id="GO:0016787">
    <property type="term" value="F:hydrolase activity"/>
    <property type="evidence" value="ECO:0007669"/>
    <property type="project" value="UniProtKB-KW"/>
</dbReference>
<feature type="domain" description="Peptidase M20 dimerisation" evidence="8">
    <location>
        <begin position="196"/>
        <end position="313"/>
    </location>
</feature>
<comment type="caution">
    <text evidence="9">The sequence shown here is derived from an EMBL/GenBank/DDBJ whole genome shotgun (WGS) entry which is preliminary data.</text>
</comment>
<dbReference type="InterPro" id="IPR002933">
    <property type="entry name" value="Peptidase_M20"/>
</dbReference>
<reference evidence="9 10" key="1">
    <citation type="submission" date="2020-08" db="EMBL/GenBank/DDBJ databases">
        <title>Bridging the membrane lipid divide: bacteria of the FCB group superphylum have the potential to synthesize archaeal ether lipids.</title>
        <authorList>
            <person name="Villanueva L."/>
            <person name="Von Meijenfeldt F.A.B."/>
            <person name="Westbye A.B."/>
            <person name="Yadav S."/>
            <person name="Hopmans E.C."/>
            <person name="Dutilh B.E."/>
            <person name="Sinninghe Damste J.S."/>
        </authorList>
    </citation>
    <scope>NUCLEOTIDE SEQUENCE [LARGE SCALE GENOMIC DNA]</scope>
    <source>
        <strain evidence="9">NIOZ-UU27</strain>
    </source>
</reference>
<keyword evidence="6" id="KW-0862">Zinc</keyword>
<dbReference type="NCBIfam" id="TIGR01910">
    <property type="entry name" value="DapE-ArgE"/>
    <property type="match status" value="1"/>
</dbReference>
<dbReference type="Pfam" id="PF01546">
    <property type="entry name" value="Peptidase_M20"/>
    <property type="match status" value="1"/>
</dbReference>
<organism evidence="9 10">
    <name type="scientific">Candidatus Desulfacyla euxinica</name>
    <dbReference type="NCBI Taxonomy" id="2841693"/>
    <lineage>
        <taxon>Bacteria</taxon>
        <taxon>Deltaproteobacteria</taxon>
        <taxon>Candidatus Desulfacyla</taxon>
    </lineage>
</organism>
<comment type="cofactor">
    <cofactor evidence="2">
        <name>Zn(2+)</name>
        <dbReference type="ChEBI" id="CHEBI:29105"/>
    </cofactor>
</comment>
<sequence>MDFTEAFLRVEQERDYLVDILSTIIGVDTTIPPGENYGELVGILEAELNGFGFETRRVAVPEEKYRMIPEPLSGERINLVGVLKNGKPRSTFYAHMDVVPIDDPWSEDPFAGTVKDGKLYGRGAVDMKGAIACFLGAARVIHEMGLEPHSQMECCFCTDEEVGVYPGALYLAENGYFSNHLVWGELGTIEPAVLTGIAGAVRANITAVGKSCHSGMNWMGVNAVEELIPVMQALMDLKGDVEKRESRLPALPLPGAPSDKMTPMFNLNVIRGGVKENVVAGECHLTVNRRYLPDERYEEVVSEIETAVKHGMKNSRLLDLKTDFYNIFAPVEIDPETDASKKMRAAATAVWGYRDFVFGGISASTDLGMVLSELQPERPQIACCGLVRAENSLAHAADEHVLVEDLISVTKQLIHYYAF</sequence>
<dbReference type="GO" id="GO:0046872">
    <property type="term" value="F:metal ion binding"/>
    <property type="evidence" value="ECO:0007669"/>
    <property type="project" value="UniProtKB-KW"/>
</dbReference>
<name>A0A8J6N0K4_9DELT</name>
<evidence type="ECO:0000256" key="6">
    <source>
        <dbReference type="ARBA" id="ARBA00022833"/>
    </source>
</evidence>
<dbReference type="InterPro" id="IPR010182">
    <property type="entry name" value="ArgE/DapE"/>
</dbReference>
<accession>A0A8J6N0K4</accession>
<keyword evidence="7" id="KW-0170">Cobalt</keyword>
<evidence type="ECO:0000256" key="4">
    <source>
        <dbReference type="ARBA" id="ARBA00022723"/>
    </source>
</evidence>
<proteinExistence type="inferred from homology"/>
<dbReference type="SUPFAM" id="SSF55031">
    <property type="entry name" value="Bacterial exopeptidase dimerisation domain"/>
    <property type="match status" value="1"/>
</dbReference>
<evidence type="ECO:0000313" key="9">
    <source>
        <dbReference type="EMBL" id="MBC8177089.1"/>
    </source>
</evidence>